<evidence type="ECO:0000313" key="7">
    <source>
        <dbReference type="Proteomes" id="UP000293342"/>
    </source>
</evidence>
<dbReference type="GO" id="GO:0003824">
    <property type="term" value="F:catalytic activity"/>
    <property type="evidence" value="ECO:0007669"/>
    <property type="project" value="InterPro"/>
</dbReference>
<dbReference type="EMBL" id="SJKD01000014">
    <property type="protein sequence ID" value="TCC39140.1"/>
    <property type="molecule type" value="Genomic_DNA"/>
</dbReference>
<accession>A0A4R0J1C1</accession>
<keyword evidence="2" id="KW-0408">Iron</keyword>
<evidence type="ECO:0000256" key="4">
    <source>
        <dbReference type="SAM" id="MobiDB-lite"/>
    </source>
</evidence>
<dbReference type="InterPro" id="IPR007197">
    <property type="entry name" value="rSAM"/>
</dbReference>
<feature type="domain" description="Radical SAM core" evidence="5">
    <location>
        <begin position="54"/>
        <end position="301"/>
    </location>
</feature>
<dbReference type="InterPro" id="IPR040086">
    <property type="entry name" value="MJ0683-like"/>
</dbReference>
<dbReference type="NCBIfam" id="NF038135">
    <property type="entry name" value="rSAM_Rv2578c"/>
    <property type="match status" value="1"/>
</dbReference>
<dbReference type="SFLD" id="SFLDG01084">
    <property type="entry name" value="Uncharacterised_Radical_SAM_Su"/>
    <property type="match status" value="1"/>
</dbReference>
<dbReference type="AlphaFoldDB" id="A0A4R0J1C1"/>
<proteinExistence type="predicted"/>
<dbReference type="RefSeq" id="WP_131518923.1">
    <property type="nucleotide sequence ID" value="NZ_SJKD01000014.1"/>
</dbReference>
<dbReference type="OrthoDB" id="9785699at2"/>
<dbReference type="Pfam" id="PF04055">
    <property type="entry name" value="Radical_SAM"/>
    <property type="match status" value="1"/>
</dbReference>
<keyword evidence="1" id="KW-0479">Metal-binding</keyword>
<dbReference type="SFLD" id="SFLDS00029">
    <property type="entry name" value="Radical_SAM"/>
    <property type="match status" value="1"/>
</dbReference>
<dbReference type="GO" id="GO:0046872">
    <property type="term" value="F:metal ion binding"/>
    <property type="evidence" value="ECO:0007669"/>
    <property type="project" value="UniProtKB-KW"/>
</dbReference>
<organism evidence="6 7">
    <name type="scientific">Kribbella capetownensis</name>
    <dbReference type="NCBI Taxonomy" id="1572659"/>
    <lineage>
        <taxon>Bacteria</taxon>
        <taxon>Bacillati</taxon>
        <taxon>Actinomycetota</taxon>
        <taxon>Actinomycetes</taxon>
        <taxon>Propionibacteriales</taxon>
        <taxon>Kribbellaceae</taxon>
        <taxon>Kribbella</taxon>
    </lineage>
</organism>
<keyword evidence="7" id="KW-1185">Reference proteome</keyword>
<dbReference type="PANTHER" id="PTHR43432:SF3">
    <property type="entry name" value="SLR0285 PROTEIN"/>
    <property type="match status" value="1"/>
</dbReference>
<evidence type="ECO:0000259" key="5">
    <source>
        <dbReference type="PROSITE" id="PS51918"/>
    </source>
</evidence>
<evidence type="ECO:0000256" key="1">
    <source>
        <dbReference type="ARBA" id="ARBA00022723"/>
    </source>
</evidence>
<sequence>MRWAGQQIDVETPGTLPGLGSIAGLVRSVTTPEFRGITFHEVVARSALNSVPGTMLPFNWTINPYRGCTHACRYCFARPTHQYLELDQGEDFDQQIVVKTNVADVLRRELARPSWAHEPVALGTNTDPYQRAEGRYRLMPGIIEALAGSGTPLSVLTKGTLLRRDLDLLTAAAEQVHVGVAISLALLDEDLRKTLEPGVPSVRGRLDLIRAVREAGLPCGVMVAPVLPWLTDSSEQLDHLFAELASAGATGVTPLVLHLRPGVKEWFMGWLAREHPQLVGRYESLYGHGTNASPSYRNAFESKVRPLLNKHGFGRSSSHRSHESSRPPRRTAKRSDSQQEALF</sequence>
<feature type="region of interest" description="Disordered" evidence="4">
    <location>
        <begin position="311"/>
        <end position="343"/>
    </location>
</feature>
<dbReference type="GO" id="GO:0051536">
    <property type="term" value="F:iron-sulfur cluster binding"/>
    <property type="evidence" value="ECO:0007669"/>
    <property type="project" value="UniProtKB-KW"/>
</dbReference>
<dbReference type="Gene3D" id="3.80.30.30">
    <property type="match status" value="1"/>
</dbReference>
<evidence type="ECO:0000313" key="6">
    <source>
        <dbReference type="EMBL" id="TCC39140.1"/>
    </source>
</evidence>
<dbReference type="PANTHER" id="PTHR43432">
    <property type="entry name" value="SLR0285 PROTEIN"/>
    <property type="match status" value="1"/>
</dbReference>
<keyword evidence="3" id="KW-0411">Iron-sulfur</keyword>
<gene>
    <name evidence="6" type="ORF">E0H75_39860</name>
</gene>
<dbReference type="PROSITE" id="PS51918">
    <property type="entry name" value="RADICAL_SAM"/>
    <property type="match status" value="1"/>
</dbReference>
<reference evidence="6 7" key="1">
    <citation type="submission" date="2019-02" db="EMBL/GenBank/DDBJ databases">
        <title>Kribbella capetownensis sp. nov. and Kribbella speibonae sp. nov., isolated from soil.</title>
        <authorList>
            <person name="Curtis S.M."/>
            <person name="Norton I."/>
            <person name="Everest G.J."/>
            <person name="Meyers P.R."/>
        </authorList>
    </citation>
    <scope>NUCLEOTIDE SEQUENCE [LARGE SCALE GENOMIC DNA]</scope>
    <source>
        <strain evidence="6 7">YM53</strain>
    </source>
</reference>
<evidence type="ECO:0000256" key="3">
    <source>
        <dbReference type="ARBA" id="ARBA00023014"/>
    </source>
</evidence>
<dbReference type="CDD" id="cd01335">
    <property type="entry name" value="Radical_SAM"/>
    <property type="match status" value="1"/>
</dbReference>
<dbReference type="Proteomes" id="UP000293342">
    <property type="component" value="Unassembled WGS sequence"/>
</dbReference>
<dbReference type="SUPFAM" id="SSF102114">
    <property type="entry name" value="Radical SAM enzymes"/>
    <property type="match status" value="1"/>
</dbReference>
<protein>
    <submittedName>
        <fullName evidence="6">Radical SAM protein</fullName>
    </submittedName>
</protein>
<evidence type="ECO:0000256" key="2">
    <source>
        <dbReference type="ARBA" id="ARBA00023004"/>
    </source>
</evidence>
<dbReference type="InterPro" id="IPR058240">
    <property type="entry name" value="rSAM_sf"/>
</dbReference>
<name>A0A4R0J1C1_9ACTN</name>
<comment type="caution">
    <text evidence="6">The sequence shown here is derived from an EMBL/GenBank/DDBJ whole genome shotgun (WGS) entry which is preliminary data.</text>
</comment>